<evidence type="ECO:0000259" key="5">
    <source>
        <dbReference type="Pfam" id="PF13283"/>
    </source>
</evidence>
<gene>
    <name evidence="6" type="ORF">EDC60_1974</name>
</gene>
<evidence type="ECO:0000256" key="2">
    <source>
        <dbReference type="ARBA" id="ARBA00022803"/>
    </source>
</evidence>
<evidence type="ECO:0000256" key="1">
    <source>
        <dbReference type="ARBA" id="ARBA00022737"/>
    </source>
</evidence>
<dbReference type="PANTHER" id="PTHR45586:SF14">
    <property type="entry name" value="TETRATRICOPEPTIDE TPR_2 REPEAT PROTEIN"/>
    <property type="match status" value="1"/>
</dbReference>
<dbReference type="InterPro" id="IPR051012">
    <property type="entry name" value="CellSynth/LPSAsmb/PSIAsmb"/>
</dbReference>
<feature type="chain" id="PRO_5043802385" evidence="4">
    <location>
        <begin position="22"/>
        <end position="937"/>
    </location>
</feature>
<feature type="signal peptide" evidence="4">
    <location>
        <begin position="1"/>
        <end position="21"/>
    </location>
</feature>
<dbReference type="AlphaFoldDB" id="A0AAX1WUU7"/>
<evidence type="ECO:0000256" key="4">
    <source>
        <dbReference type="SAM" id="SignalP"/>
    </source>
</evidence>
<dbReference type="SUPFAM" id="SSF48452">
    <property type="entry name" value="TPR-like"/>
    <property type="match status" value="2"/>
</dbReference>
<accession>A0AAX1WUU7</accession>
<dbReference type="Proteomes" id="UP000271868">
    <property type="component" value="Unassembled WGS sequence"/>
</dbReference>
<evidence type="ECO:0000313" key="7">
    <source>
        <dbReference type="Proteomes" id="UP000271868"/>
    </source>
</evidence>
<feature type="domain" description="Bacteriophage N4 adsorption protein A C-terminal" evidence="5">
    <location>
        <begin position="760"/>
        <end position="933"/>
    </location>
</feature>
<dbReference type="RefSeq" id="WP_123675948.1">
    <property type="nucleotide sequence ID" value="NZ_RJVL01000004.1"/>
</dbReference>
<name>A0AAX1WUU7_9BURK</name>
<dbReference type="InterPro" id="IPR011990">
    <property type="entry name" value="TPR-like_helical_dom_sf"/>
</dbReference>
<feature type="region of interest" description="Disordered" evidence="3">
    <location>
        <begin position="140"/>
        <end position="199"/>
    </location>
</feature>
<reference evidence="6 7" key="1">
    <citation type="submission" date="2018-11" db="EMBL/GenBank/DDBJ databases">
        <title>Genomic Encyclopedia of Type Strains, Phase IV (KMG-IV): sequencing the most valuable type-strain genomes for metagenomic binning, comparative biology and taxonomic classification.</title>
        <authorList>
            <person name="Goeker M."/>
        </authorList>
    </citation>
    <scope>NUCLEOTIDE SEQUENCE [LARGE SCALE GENOMIC DNA]</scope>
    <source>
        <strain evidence="6 7">DSM 15985</strain>
    </source>
</reference>
<dbReference type="Pfam" id="PF14559">
    <property type="entry name" value="TPR_19"/>
    <property type="match status" value="1"/>
</dbReference>
<dbReference type="InterPro" id="IPR025137">
    <property type="entry name" value="NfrA_C"/>
</dbReference>
<keyword evidence="4" id="KW-0732">Signal</keyword>
<feature type="compositionally biased region" description="Low complexity" evidence="3">
    <location>
        <begin position="159"/>
        <end position="169"/>
    </location>
</feature>
<feature type="compositionally biased region" description="Low complexity" evidence="3">
    <location>
        <begin position="140"/>
        <end position="152"/>
    </location>
</feature>
<keyword evidence="7" id="KW-1185">Reference proteome</keyword>
<proteinExistence type="predicted"/>
<sequence length="937" mass="100552">MNFAPRILALAVMLASTGAPAQTLDLGPDISPLKRFQVYPHIDKAFEAMARGDGTRAIAELEHAHRLAPENTAIALHLAQAYQRFGQPARAAALLRAQRSRHPGDARIAQALRELQPPPATVQESATVVAQPEAAPAAPVLAAAPSATAPEPASEHGTPAAAPAIAAPPDQLAKPAPAVRAQRRMAQVPRPRRADGAPGYAAASRAYEAVERAELPAALAWAREAAQAAPANADYQRLLTYLLIENGLYEEAQTKAREAELTFAPQGDTQWQALGDTARQRHAYAQFEAASQAQRRGRASDALAHAQAAAEQAPGVPAYRLQWVGLLLAAGRHAQAQQVAEQGLAQGDGAALQVLRGAALQAQGQTDDAARVFDGVIGRPDLAPHEQQNYRVIAADAALAARQPERAKALLQPLAQGGAVDVSGREAEIRAATRRPISAASLQTFSLRLPVVNCFGSAQAPGCEVWPGQDAPDPARAVAQEAFRAYTERDYGLAAAKAEEAARLQPAHLPYRLLRLQALVAAGQVEQALREADDTLQSRADGAEVLALRSRVYHDLGRREQASADARAALQAGGLSLSSEINLLLQEGRRDEAVQQFAHAMAGPDFAGSADPDLAYLAARVGDDRTALAVFDRAHANDALPAAALPDGAYTASRLAENDRAIYYLQQTIDAVEAGRLEQTPRQQFATRRELADRTRTWGINALLGYRGMSPGSISPVPGLYRDAAQLVGEAYWRPQGYRDGSFWEIYGGVVQTVYSRHGGTSGSDTTQGALGVRAKPLRDHNLVLSAERRIRIGSLSFSDWLLRAGYSYGVGTDLRVDVPDWFTFNVYAEAGRFLQRKQDYVTFEAQAGRSFRMGDADSRLVLFPHAVVGVDYNSARTAAGYNGAAGAGVGIALRRWFHEDRYNAPRSYLDLSLQYRARLAGDERGKGVFLRAALVF</sequence>
<keyword evidence="1" id="KW-0677">Repeat</keyword>
<evidence type="ECO:0000256" key="3">
    <source>
        <dbReference type="SAM" id="MobiDB-lite"/>
    </source>
</evidence>
<keyword evidence="2" id="KW-0802">TPR repeat</keyword>
<dbReference type="EMBL" id="RJVL01000004">
    <property type="protein sequence ID" value="ROR47247.1"/>
    <property type="molecule type" value="Genomic_DNA"/>
</dbReference>
<comment type="caution">
    <text evidence="6">The sequence shown here is derived from an EMBL/GenBank/DDBJ whole genome shotgun (WGS) entry which is preliminary data.</text>
</comment>
<protein>
    <submittedName>
        <fullName evidence="6">Tetratricopeptide repeat protein</fullName>
    </submittedName>
</protein>
<organism evidence="6 7">
    <name type="scientific">Diaphorobacter nitroreducens</name>
    <dbReference type="NCBI Taxonomy" id="164759"/>
    <lineage>
        <taxon>Bacteria</taxon>
        <taxon>Pseudomonadati</taxon>
        <taxon>Pseudomonadota</taxon>
        <taxon>Betaproteobacteria</taxon>
        <taxon>Burkholderiales</taxon>
        <taxon>Comamonadaceae</taxon>
        <taxon>Diaphorobacter</taxon>
    </lineage>
</organism>
<dbReference type="PANTHER" id="PTHR45586">
    <property type="entry name" value="TPR REPEAT-CONTAINING PROTEIN PA4667"/>
    <property type="match status" value="1"/>
</dbReference>
<evidence type="ECO:0000313" key="6">
    <source>
        <dbReference type="EMBL" id="ROR47247.1"/>
    </source>
</evidence>
<dbReference type="Gene3D" id="1.25.40.10">
    <property type="entry name" value="Tetratricopeptide repeat domain"/>
    <property type="match status" value="3"/>
</dbReference>
<dbReference type="Pfam" id="PF13283">
    <property type="entry name" value="NfrA_C"/>
    <property type="match status" value="1"/>
</dbReference>